<dbReference type="EMBL" id="AZIM01005869">
    <property type="protein sequence ID" value="ETE59110.1"/>
    <property type="molecule type" value="Genomic_DNA"/>
</dbReference>
<feature type="non-terminal residue" evidence="2">
    <location>
        <position position="1"/>
    </location>
</feature>
<sequence length="369" mass="43694">MVHWAQKPLAEAKQHSFKTLIGTSLSKVWLEALRQNHLTSGAQNRALGQMRPFPLGLLIKSTKEGRKRQWDRKKERERQRQKEKGERKEGKKEEKDGGTGRKKKRVTERERREGGERKEGRKEKTERQKERRVTETERERREGGRGGRKEERKEGEDRGTERNRKRVTETERERREEEGEEGRKEKTEKREKQTERKRKKEAERKNTKHSAERTSVSSWTCNYFERPIMQEREIVHPEPRRRRSYPTRQDGRPINPTKEIKICRFGTMLFWGGGAVFRRPMQRRRELLAMGKADLVRAHDVVSKEMGEEEDHEQKASGGMLSSQWRQGQSFLPCLCKTRATGTFYPPKSTTNTPSEKKRKLKARLPRQI</sequence>
<feature type="compositionally biased region" description="Basic and acidic residues" evidence="1">
    <location>
        <begin position="107"/>
        <end position="212"/>
    </location>
</feature>
<comment type="caution">
    <text evidence="2">The sequence shown here is derived from an EMBL/GenBank/DDBJ whole genome shotgun (WGS) entry which is preliminary data.</text>
</comment>
<protein>
    <submittedName>
        <fullName evidence="2">Histone-lysine N-methyltransferase, H3 lysine-79 specific</fullName>
    </submittedName>
</protein>
<dbReference type="GO" id="GO:0032259">
    <property type="term" value="P:methylation"/>
    <property type="evidence" value="ECO:0007669"/>
    <property type="project" value="UniProtKB-KW"/>
</dbReference>
<keyword evidence="2" id="KW-0489">Methyltransferase</keyword>
<keyword evidence="3" id="KW-1185">Reference proteome</keyword>
<reference evidence="2 3" key="1">
    <citation type="journal article" date="2013" name="Proc. Natl. Acad. Sci. U.S.A.">
        <title>The king cobra genome reveals dynamic gene evolution and adaptation in the snake venom system.</title>
        <authorList>
            <person name="Vonk F.J."/>
            <person name="Casewell N.R."/>
            <person name="Henkel C.V."/>
            <person name="Heimberg A.M."/>
            <person name="Jansen H.J."/>
            <person name="McCleary R.J."/>
            <person name="Kerkkamp H.M."/>
            <person name="Vos R.A."/>
            <person name="Guerreiro I."/>
            <person name="Calvete J.J."/>
            <person name="Wuster W."/>
            <person name="Woods A.E."/>
            <person name="Logan J.M."/>
            <person name="Harrison R.A."/>
            <person name="Castoe T.A."/>
            <person name="de Koning A.P."/>
            <person name="Pollock D.D."/>
            <person name="Yandell M."/>
            <person name="Calderon D."/>
            <person name="Renjifo C."/>
            <person name="Currier R.B."/>
            <person name="Salgado D."/>
            <person name="Pla D."/>
            <person name="Sanz L."/>
            <person name="Hyder A.S."/>
            <person name="Ribeiro J.M."/>
            <person name="Arntzen J.W."/>
            <person name="van den Thillart G.E."/>
            <person name="Boetzer M."/>
            <person name="Pirovano W."/>
            <person name="Dirks R.P."/>
            <person name="Spaink H.P."/>
            <person name="Duboule D."/>
            <person name="McGlinn E."/>
            <person name="Kini R.M."/>
            <person name="Richardson M.K."/>
        </authorList>
    </citation>
    <scope>NUCLEOTIDE SEQUENCE</scope>
    <source>
        <tissue evidence="2">Blood</tissue>
    </source>
</reference>
<feature type="compositionally biased region" description="Basic and acidic residues" evidence="1">
    <location>
        <begin position="61"/>
        <end position="99"/>
    </location>
</feature>
<accession>V8NAK1</accession>
<keyword evidence="2" id="KW-0808">Transferase</keyword>
<feature type="compositionally biased region" description="Basic residues" evidence="1">
    <location>
        <begin position="357"/>
        <end position="369"/>
    </location>
</feature>
<name>V8NAK1_OPHHA</name>
<feature type="region of interest" description="Disordered" evidence="1">
    <location>
        <begin position="232"/>
        <end position="255"/>
    </location>
</feature>
<evidence type="ECO:0000256" key="1">
    <source>
        <dbReference type="SAM" id="MobiDB-lite"/>
    </source>
</evidence>
<feature type="region of interest" description="Disordered" evidence="1">
    <location>
        <begin position="343"/>
        <end position="369"/>
    </location>
</feature>
<evidence type="ECO:0000313" key="2">
    <source>
        <dbReference type="EMBL" id="ETE59110.1"/>
    </source>
</evidence>
<organism evidence="2 3">
    <name type="scientific">Ophiophagus hannah</name>
    <name type="common">King cobra</name>
    <name type="synonym">Naja hannah</name>
    <dbReference type="NCBI Taxonomy" id="8665"/>
    <lineage>
        <taxon>Eukaryota</taxon>
        <taxon>Metazoa</taxon>
        <taxon>Chordata</taxon>
        <taxon>Craniata</taxon>
        <taxon>Vertebrata</taxon>
        <taxon>Euteleostomi</taxon>
        <taxon>Lepidosauria</taxon>
        <taxon>Squamata</taxon>
        <taxon>Bifurcata</taxon>
        <taxon>Unidentata</taxon>
        <taxon>Episquamata</taxon>
        <taxon>Toxicofera</taxon>
        <taxon>Serpentes</taxon>
        <taxon>Colubroidea</taxon>
        <taxon>Elapidae</taxon>
        <taxon>Elapinae</taxon>
        <taxon>Ophiophagus</taxon>
    </lineage>
</organism>
<feature type="region of interest" description="Disordered" evidence="1">
    <location>
        <begin position="58"/>
        <end position="215"/>
    </location>
</feature>
<gene>
    <name evidence="2" type="primary">dotA</name>
    <name evidence="2" type="ORF">L345_15160</name>
</gene>
<evidence type="ECO:0000313" key="3">
    <source>
        <dbReference type="Proteomes" id="UP000018936"/>
    </source>
</evidence>
<dbReference type="GO" id="GO:0008168">
    <property type="term" value="F:methyltransferase activity"/>
    <property type="evidence" value="ECO:0007669"/>
    <property type="project" value="UniProtKB-KW"/>
</dbReference>
<proteinExistence type="predicted"/>
<dbReference type="AlphaFoldDB" id="V8NAK1"/>
<dbReference type="Proteomes" id="UP000018936">
    <property type="component" value="Unassembled WGS sequence"/>
</dbReference>